<dbReference type="Proteomes" id="UP000254937">
    <property type="component" value="Unassembled WGS sequence"/>
</dbReference>
<reference evidence="1 2" key="1">
    <citation type="submission" date="2018-07" db="EMBL/GenBank/DDBJ databases">
        <title>Section-level genome sequencing of Aspergillus section Nigri to investigate inter- and intra-species variation.</title>
        <authorList>
            <consortium name="DOE Joint Genome Institute"/>
            <person name="Vesth T.C."/>
            <person name="Nybo J.L."/>
            <person name="Theobald S."/>
            <person name="Frisvad J.C."/>
            <person name="Larsen T.O."/>
            <person name="Nielsen K.F."/>
            <person name="Hoof J.B."/>
            <person name="Brandl J."/>
            <person name="Salamov A."/>
            <person name="Riley R."/>
            <person name="Gladden J.M."/>
            <person name="Phatale P."/>
            <person name="Nielsen M.T."/>
            <person name="Lyhne E.K."/>
            <person name="Kogle M.E."/>
            <person name="Strasser K."/>
            <person name="McDonnell E."/>
            <person name="Barry K."/>
            <person name="Clum A."/>
            <person name="Chen C."/>
            <person name="Nolan M."/>
            <person name="Sandor L."/>
            <person name="Kuo A."/>
            <person name="Lipzen A."/>
            <person name="Hainaut M."/>
            <person name="Drula E."/>
            <person name="Tsang A."/>
            <person name="Magnuson J.K."/>
            <person name="Henrissat B."/>
            <person name="Wiebenga A."/>
            <person name="Simmons B.A."/>
            <person name="Makela M.R."/>
            <person name="De vries R.P."/>
            <person name="Grigoriev I.V."/>
            <person name="Mortensen U.H."/>
            <person name="Baker S.E."/>
            <person name="Andersen M.R."/>
        </authorList>
    </citation>
    <scope>NUCLEOTIDE SEQUENCE [LARGE SCALE GENOMIC DNA]</scope>
    <source>
        <strain evidence="1 2">ATCC 13157</strain>
    </source>
</reference>
<name>A0A370P3P1_ASPPH</name>
<gene>
    <name evidence="1" type="ORF">M752DRAFT_287819</name>
</gene>
<sequence length="114" mass="13337">MAPSQDGRYLPGIKWKSSPGTFWKVFRLAYERKTSNKITKQMNCQMRCTTVSTTKKKFGHGSCRPHNHRPQAILNSRYRHIQVSLLRDPEGEPHRINPEFTFEYTKEWLGAKDA</sequence>
<dbReference type="AlphaFoldDB" id="A0A370P3P1"/>
<protein>
    <submittedName>
        <fullName evidence="1">Uncharacterized protein</fullName>
    </submittedName>
</protein>
<evidence type="ECO:0000313" key="2">
    <source>
        <dbReference type="Proteomes" id="UP000254937"/>
    </source>
</evidence>
<organism evidence="1 2">
    <name type="scientific">Aspergillus phoenicis ATCC 13157</name>
    <dbReference type="NCBI Taxonomy" id="1353007"/>
    <lineage>
        <taxon>Eukaryota</taxon>
        <taxon>Fungi</taxon>
        <taxon>Dikarya</taxon>
        <taxon>Ascomycota</taxon>
        <taxon>Pezizomycotina</taxon>
        <taxon>Eurotiomycetes</taxon>
        <taxon>Eurotiomycetidae</taxon>
        <taxon>Eurotiales</taxon>
        <taxon>Aspergillaceae</taxon>
        <taxon>Aspergillus</taxon>
    </lineage>
</organism>
<dbReference type="InterPro" id="IPR021842">
    <property type="entry name" value="DUF3435"/>
</dbReference>
<accession>A0A370P3P1</accession>
<dbReference type="EMBL" id="KZ851882">
    <property type="protein sequence ID" value="RDK36440.1"/>
    <property type="molecule type" value="Genomic_DNA"/>
</dbReference>
<dbReference type="Pfam" id="PF11917">
    <property type="entry name" value="DUF3435"/>
    <property type="match status" value="1"/>
</dbReference>
<keyword evidence="2" id="KW-1185">Reference proteome</keyword>
<evidence type="ECO:0000313" key="1">
    <source>
        <dbReference type="EMBL" id="RDK36440.1"/>
    </source>
</evidence>
<proteinExistence type="predicted"/>